<dbReference type="Proteomes" id="UP000077271">
    <property type="component" value="Unassembled WGS sequence"/>
</dbReference>
<dbReference type="NCBIfam" id="TIGR00045">
    <property type="entry name" value="glycerate kinase"/>
    <property type="match status" value="1"/>
</dbReference>
<dbReference type="InterPro" id="IPR004381">
    <property type="entry name" value="Glycerate_kinase"/>
</dbReference>
<dbReference type="PIRSF" id="PIRSF006078">
    <property type="entry name" value="GlxK"/>
    <property type="match status" value="1"/>
</dbReference>
<comment type="caution">
    <text evidence="5">The sequence shown here is derived from an EMBL/GenBank/DDBJ whole genome shotgun (WGS) entry which is preliminary data.</text>
</comment>
<dbReference type="AlphaFoldDB" id="A0A177KK63"/>
<dbReference type="GO" id="GO:0008887">
    <property type="term" value="F:glycerate kinase activity"/>
    <property type="evidence" value="ECO:0007669"/>
    <property type="project" value="UniProtKB-UniRule"/>
</dbReference>
<evidence type="ECO:0000256" key="1">
    <source>
        <dbReference type="ARBA" id="ARBA00006284"/>
    </source>
</evidence>
<accession>A0A177KK63</accession>
<dbReference type="EMBL" id="LQWZ01000036">
    <property type="protein sequence ID" value="OAH53285.1"/>
    <property type="molecule type" value="Genomic_DNA"/>
</dbReference>
<dbReference type="InterPro" id="IPR018193">
    <property type="entry name" value="Glyc_kinase_flavodox-like_fold"/>
</dbReference>
<dbReference type="Gene3D" id="3.90.1510.10">
    <property type="entry name" value="Glycerate kinase, domain 2"/>
    <property type="match status" value="1"/>
</dbReference>
<evidence type="ECO:0000256" key="2">
    <source>
        <dbReference type="ARBA" id="ARBA00022679"/>
    </source>
</evidence>
<evidence type="ECO:0000313" key="6">
    <source>
        <dbReference type="Proteomes" id="UP000077271"/>
    </source>
</evidence>
<name>A0A177KK63_9BACI</name>
<sequence>MKIIIAPDSFKGSLSAIEAANAINRGIKKAFKEAETVLLPVGDGGEGTMETLVAATGGEIRTVSVTGPLGNQVEAAYGILGDSETCVIEMASASGLHLVPEEKLSPLQATTYGTGQLIQHALDDGFTSFIIGLGGSATNDGGAGMLQALGMQLLDGQGNEIGHGGGELNKIKRIDLHSFDKRIKDSKFIIASDVQNPLIGLDGASHVFGPQKGATAADVELLDSNLTNWADEIEQATGIKLHDQPGAGAAGGIGGAFQAFFPVEAKRGIDVVLDYIKLDEELTNADLVITGEGRVDSQTVFGKTPMGVAQAAKNRNVPTILMTGSIGKGIEVLYDFGVVSVNSIINNPMSLKEAMEHAEELLESSAEQVVRSYFYQSVKEKGGHSLEN</sequence>
<dbReference type="PANTHER" id="PTHR21599">
    <property type="entry name" value="GLYCERATE KINASE"/>
    <property type="match status" value="1"/>
</dbReference>
<dbReference type="GO" id="GO:0031388">
    <property type="term" value="P:organic acid phosphorylation"/>
    <property type="evidence" value="ECO:0007669"/>
    <property type="project" value="UniProtKB-UniRule"/>
</dbReference>
<comment type="similarity">
    <text evidence="1 4">Belongs to the glycerate kinase type-1 family.</text>
</comment>
<dbReference type="OrthoDB" id="9774290at2"/>
<keyword evidence="2 4" id="KW-0808">Transferase</keyword>
<reference evidence="5 6" key="1">
    <citation type="submission" date="2016-01" db="EMBL/GenBank/DDBJ databases">
        <title>Investigation of taxonomic status of Bacillus aminovorans.</title>
        <authorList>
            <person name="Verma A."/>
            <person name="Pal Y."/>
            <person name="Krishnamurthi S."/>
        </authorList>
    </citation>
    <scope>NUCLEOTIDE SEQUENCE [LARGE SCALE GENOMIC DNA]</scope>
    <source>
        <strain evidence="5 6">DSM 4337</strain>
    </source>
</reference>
<organism evidence="5 6">
    <name type="scientific">Domibacillus aminovorans</name>
    <dbReference type="NCBI Taxonomy" id="29332"/>
    <lineage>
        <taxon>Bacteria</taxon>
        <taxon>Bacillati</taxon>
        <taxon>Bacillota</taxon>
        <taxon>Bacilli</taxon>
        <taxon>Bacillales</taxon>
        <taxon>Bacillaceae</taxon>
        <taxon>Domibacillus</taxon>
    </lineage>
</organism>
<dbReference type="InterPro" id="IPR018197">
    <property type="entry name" value="Glycerate_kinase_RE-like"/>
</dbReference>
<keyword evidence="3 4" id="KW-0418">Kinase</keyword>
<dbReference type="RefSeq" id="WP_063975578.1">
    <property type="nucleotide sequence ID" value="NZ_LQWZ01000036.1"/>
</dbReference>
<gene>
    <name evidence="5" type="ORF">AWH48_13130</name>
</gene>
<evidence type="ECO:0000313" key="5">
    <source>
        <dbReference type="EMBL" id="OAH53285.1"/>
    </source>
</evidence>
<dbReference type="SUPFAM" id="SSF110738">
    <property type="entry name" value="Glycerate kinase I"/>
    <property type="match status" value="1"/>
</dbReference>
<evidence type="ECO:0000256" key="4">
    <source>
        <dbReference type="PIRNR" id="PIRNR006078"/>
    </source>
</evidence>
<protein>
    <submittedName>
        <fullName evidence="5">Glycerate kinase</fullName>
    </submittedName>
</protein>
<evidence type="ECO:0000256" key="3">
    <source>
        <dbReference type="ARBA" id="ARBA00022777"/>
    </source>
</evidence>
<dbReference type="InterPro" id="IPR036129">
    <property type="entry name" value="Glycerate_kinase_sf"/>
</dbReference>
<dbReference type="Gene3D" id="3.40.50.10350">
    <property type="entry name" value="Glycerate kinase, domain 1"/>
    <property type="match status" value="1"/>
</dbReference>
<dbReference type="Pfam" id="PF02595">
    <property type="entry name" value="Gly_kinase"/>
    <property type="match status" value="1"/>
</dbReference>
<proteinExistence type="inferred from homology"/>
<dbReference type="PANTHER" id="PTHR21599:SF0">
    <property type="entry name" value="GLYCERATE KINASE"/>
    <property type="match status" value="1"/>
</dbReference>